<evidence type="ECO:0000256" key="1">
    <source>
        <dbReference type="SAM" id="Phobius"/>
    </source>
</evidence>
<keyword evidence="1" id="KW-0812">Transmembrane</keyword>
<reference evidence="2 3" key="1">
    <citation type="journal article" date="2014" name="Genome Announc.">
        <title>Draft genome sequences of eight enterohepatic helicobacter species isolated from both laboratory and wild rodents.</title>
        <authorList>
            <person name="Sheh A."/>
            <person name="Shen Z."/>
            <person name="Fox J.G."/>
        </authorList>
    </citation>
    <scope>NUCLEOTIDE SEQUENCE [LARGE SCALE GENOMIC DNA]</scope>
    <source>
        <strain evidence="2 3">ATCC 49310</strain>
    </source>
</reference>
<feature type="transmembrane region" description="Helical" evidence="1">
    <location>
        <begin position="71"/>
        <end position="92"/>
    </location>
</feature>
<dbReference type="Proteomes" id="UP000029861">
    <property type="component" value="Unassembled WGS sequence"/>
</dbReference>
<protein>
    <submittedName>
        <fullName evidence="2">Uncharacterized protein</fullName>
    </submittedName>
</protein>
<dbReference type="EMBL" id="JRPK02000002">
    <property type="protein sequence ID" value="TLD99505.1"/>
    <property type="molecule type" value="Genomic_DNA"/>
</dbReference>
<evidence type="ECO:0000313" key="2">
    <source>
        <dbReference type="EMBL" id="TLD99505.1"/>
    </source>
</evidence>
<feature type="transmembrane region" description="Helical" evidence="1">
    <location>
        <begin position="135"/>
        <end position="156"/>
    </location>
</feature>
<evidence type="ECO:0000313" key="3">
    <source>
        <dbReference type="Proteomes" id="UP000029861"/>
    </source>
</evidence>
<accession>A0A4U8THP1</accession>
<dbReference type="RefSeq" id="WP_034318034.1">
    <property type="nucleotide sequence ID" value="NZ_FZNF01000011.1"/>
</dbReference>
<feature type="transmembrane region" description="Helical" evidence="1">
    <location>
        <begin position="43"/>
        <end position="59"/>
    </location>
</feature>
<gene>
    <name evidence="2" type="ORF">LS80_001100</name>
</gene>
<keyword evidence="1" id="KW-0472">Membrane</keyword>
<dbReference type="AlphaFoldDB" id="A0A4U8THP1"/>
<organism evidence="2 3">
    <name type="scientific">Helicobacter trogontum</name>
    <dbReference type="NCBI Taxonomy" id="50960"/>
    <lineage>
        <taxon>Bacteria</taxon>
        <taxon>Pseudomonadati</taxon>
        <taxon>Campylobacterota</taxon>
        <taxon>Epsilonproteobacteria</taxon>
        <taxon>Campylobacterales</taxon>
        <taxon>Helicobacteraceae</taxon>
        <taxon>Helicobacter</taxon>
    </lineage>
</organism>
<feature type="transmembrane region" description="Helical" evidence="1">
    <location>
        <begin position="19"/>
        <end position="37"/>
    </location>
</feature>
<keyword evidence="1" id="KW-1133">Transmembrane helix</keyword>
<name>A0A4U8THP1_9HELI</name>
<comment type="caution">
    <text evidence="2">The sequence shown here is derived from an EMBL/GenBank/DDBJ whole genome shotgun (WGS) entry which is preliminary data.</text>
</comment>
<dbReference type="STRING" id="50960.LS81_02585"/>
<feature type="transmembrane region" description="Helical" evidence="1">
    <location>
        <begin position="163"/>
        <end position="184"/>
    </location>
</feature>
<sequence length="185" mass="21234">MFDFTLNYKEQQFFGFQRVCLFIGFVLVFFALIFWKAYNIPNIPSWLSSLGIVAGIMLLTKKGQFAKTAMLIGYVWLIACFTYSLLFFLSIIKVEGVELDVLFADIEAFLNLEGFITTEVAQELGGSVQDFIRKYFLFAHTSGLIYSLFAFILTFFCSMQKILPLLFVVFCLTLPFVCFIATFFV</sequence>
<proteinExistence type="predicted"/>